<dbReference type="RefSeq" id="WP_003511511.1">
    <property type="nucleotide sequence ID" value="NZ_CP013828.1"/>
</dbReference>
<feature type="chain" id="PRO_5044316849" evidence="1">
    <location>
        <begin position="27"/>
        <end position="413"/>
    </location>
</feature>
<keyword evidence="1" id="KW-0732">Signal</keyword>
<proteinExistence type="predicted"/>
<gene>
    <name evidence="2" type="ORF">M972_11641</name>
</gene>
<evidence type="ECO:0000256" key="1">
    <source>
        <dbReference type="SAM" id="SignalP"/>
    </source>
</evidence>
<accession>A0AB36TDJ8</accession>
<evidence type="ECO:0000313" key="3">
    <source>
        <dbReference type="Proteomes" id="UP000223596"/>
    </source>
</evidence>
<reference evidence="2 3" key="1">
    <citation type="submission" date="2017-09" db="EMBL/GenBank/DDBJ databases">
        <title>Evaluation of Pacific Biosciences Sequencing Technology to Finishing C. thermocellum Genome Sequences.</title>
        <authorList>
            <person name="Brown S."/>
        </authorList>
    </citation>
    <scope>NUCLEOTIDE SEQUENCE [LARGE SCALE GENOMIC DNA]</scope>
    <source>
        <strain evidence="2 3">AD2</strain>
    </source>
</reference>
<organism evidence="2 3">
    <name type="scientific">Acetivibrio thermocellus AD2</name>
    <dbReference type="NCBI Taxonomy" id="1138384"/>
    <lineage>
        <taxon>Bacteria</taxon>
        <taxon>Bacillati</taxon>
        <taxon>Bacillota</taxon>
        <taxon>Clostridia</taxon>
        <taxon>Eubacteriales</taxon>
        <taxon>Oscillospiraceae</taxon>
        <taxon>Acetivibrio</taxon>
    </lineage>
</organism>
<comment type="caution">
    <text evidence="2">The sequence shown here is derived from an EMBL/GenBank/DDBJ whole genome shotgun (WGS) entry which is preliminary data.</text>
</comment>
<feature type="signal peptide" evidence="1">
    <location>
        <begin position="1"/>
        <end position="26"/>
    </location>
</feature>
<dbReference type="AlphaFoldDB" id="A0AB36TDJ8"/>
<sequence length="413" mass="47104">MGKKKNLTMLISFCIGAVLFVSTAFADVVSKTGYEQFKDAIKNTVGSLAEEYDSFTTETGLSVKDNDRILAANYAIEKYDMVNSRREEVSTLEWGGIKTSNYYSYRDKWCNIYSVDEDTYYVNEYETEMKDAVRINNVFEDEDFEYIERIFDALIGNLKEYVVVTEDADGNKEFSGKLSDAQIPAVVNAVIAYAAKKTVFDESQRQNGIDLPVIKNDVFVKEVRGRANLNGDGIIENLFGEIIVSGSEENGTKHDFKIELVFKVYNINSTVVEKPDLTGKKVEKTVVQNGYNSNALQKYMGKWKNDIVIEESDRFVKIGERIIEITSFDSDYVYGTYTEIYKDEYADYGSSNSYSLKANINEERGRLEITDASGNVTEGYMYLEMGRIDFYIPSEKPEKDVYNPIFNKVFDEE</sequence>
<dbReference type="Proteomes" id="UP000223596">
    <property type="component" value="Unassembled WGS sequence"/>
</dbReference>
<evidence type="ECO:0000313" key="2">
    <source>
        <dbReference type="EMBL" id="PFH01893.1"/>
    </source>
</evidence>
<name>A0AB36TDJ8_ACETH</name>
<protein>
    <submittedName>
        <fullName evidence="2">Uncharacterized protein</fullName>
    </submittedName>
</protein>
<dbReference type="EMBL" id="PDBW01000001">
    <property type="protein sequence ID" value="PFH01893.1"/>
    <property type="molecule type" value="Genomic_DNA"/>
</dbReference>